<dbReference type="Gene3D" id="3.40.50.1820">
    <property type="entry name" value="alpha/beta hydrolase"/>
    <property type="match status" value="1"/>
</dbReference>
<dbReference type="EMBL" id="JACEON010000017">
    <property type="protein sequence ID" value="MBA4613302.1"/>
    <property type="molecule type" value="Genomic_DNA"/>
</dbReference>
<dbReference type="InterPro" id="IPR000073">
    <property type="entry name" value="AB_hydrolase_1"/>
</dbReference>
<dbReference type="InterPro" id="IPR029058">
    <property type="entry name" value="AB_hydrolase_fold"/>
</dbReference>
<feature type="domain" description="AB hydrolase-1" evidence="2">
    <location>
        <begin position="27"/>
        <end position="260"/>
    </location>
</feature>
<keyword evidence="4" id="KW-1185">Reference proteome</keyword>
<dbReference type="SUPFAM" id="SSF53474">
    <property type="entry name" value="alpha/beta-Hydrolases"/>
    <property type="match status" value="1"/>
</dbReference>
<keyword evidence="1 3" id="KW-0378">Hydrolase</keyword>
<name>A0A838XSJ1_9HYPH</name>
<accession>A0A838XSJ1</accession>
<sequence>MFDGFRTERISLANGLTIQARIGGDGPPVLLLHGYPQSSACWHKVAPLLVAAGFSVVATDLRGYGASDKPASRSHHATYSKRAMAADQVEVMRRLGHDRFFLAGHDRGGRVAHRLALDHPDAVRKVAVLDIAPTAAMYARTDRAFATGYYHWFFLIQPAPLPERLIAADPDFFLRSKLMAWGRSAADVFADEAVEEYLTSFRDPACISASCEDYRAAATIDLRHDADDANRRIEAPLLALWGAKGFVGQHFDVEKLWRERARQVSGMGLPGGHFLPEEAPKETADALLAFFAGDDRQDA</sequence>
<dbReference type="AlphaFoldDB" id="A0A838XSJ1"/>
<protein>
    <submittedName>
        <fullName evidence="3">Alpha/beta hydrolase</fullName>
    </submittedName>
</protein>
<organism evidence="3 4">
    <name type="scientific">Stappia taiwanensis</name>
    <dbReference type="NCBI Taxonomy" id="992267"/>
    <lineage>
        <taxon>Bacteria</taxon>
        <taxon>Pseudomonadati</taxon>
        <taxon>Pseudomonadota</taxon>
        <taxon>Alphaproteobacteria</taxon>
        <taxon>Hyphomicrobiales</taxon>
        <taxon>Stappiaceae</taxon>
        <taxon>Stappia</taxon>
    </lineage>
</organism>
<dbReference type="PRINTS" id="PR00111">
    <property type="entry name" value="ABHYDROLASE"/>
</dbReference>
<dbReference type="InterPro" id="IPR000639">
    <property type="entry name" value="Epox_hydrolase-like"/>
</dbReference>
<dbReference type="RefSeq" id="WP_181761495.1">
    <property type="nucleotide sequence ID" value="NZ_BMCR01000001.1"/>
</dbReference>
<reference evidence="3 4" key="2">
    <citation type="submission" date="2020-08" db="EMBL/GenBank/DDBJ databases">
        <title>Stappia taiwanensis sp. nov., isolated from a coastal thermal spring.</title>
        <authorList>
            <person name="Kampfer P."/>
        </authorList>
    </citation>
    <scope>NUCLEOTIDE SEQUENCE [LARGE SCALE GENOMIC DNA]</scope>
    <source>
        <strain evidence="3 4">DSM 23284</strain>
    </source>
</reference>
<dbReference type="GO" id="GO:0016787">
    <property type="term" value="F:hydrolase activity"/>
    <property type="evidence" value="ECO:0007669"/>
    <property type="project" value="UniProtKB-KW"/>
</dbReference>
<reference evidence="3 4" key="1">
    <citation type="submission" date="2020-07" db="EMBL/GenBank/DDBJ databases">
        <authorList>
            <person name="Li M."/>
        </authorList>
    </citation>
    <scope>NUCLEOTIDE SEQUENCE [LARGE SCALE GENOMIC DNA]</scope>
    <source>
        <strain evidence="3 4">DSM 23284</strain>
    </source>
</reference>
<dbReference type="Pfam" id="PF00561">
    <property type="entry name" value="Abhydrolase_1"/>
    <property type="match status" value="1"/>
</dbReference>
<evidence type="ECO:0000313" key="3">
    <source>
        <dbReference type="EMBL" id="MBA4613302.1"/>
    </source>
</evidence>
<evidence type="ECO:0000256" key="1">
    <source>
        <dbReference type="ARBA" id="ARBA00022801"/>
    </source>
</evidence>
<proteinExistence type="predicted"/>
<evidence type="ECO:0000313" key="4">
    <source>
        <dbReference type="Proteomes" id="UP000559404"/>
    </source>
</evidence>
<dbReference type="PRINTS" id="PR00412">
    <property type="entry name" value="EPOXHYDRLASE"/>
</dbReference>
<dbReference type="Proteomes" id="UP000559404">
    <property type="component" value="Unassembled WGS sequence"/>
</dbReference>
<comment type="caution">
    <text evidence="3">The sequence shown here is derived from an EMBL/GenBank/DDBJ whole genome shotgun (WGS) entry which is preliminary data.</text>
</comment>
<dbReference type="PANTHER" id="PTHR43329">
    <property type="entry name" value="EPOXIDE HYDROLASE"/>
    <property type="match status" value="1"/>
</dbReference>
<evidence type="ECO:0000259" key="2">
    <source>
        <dbReference type="Pfam" id="PF00561"/>
    </source>
</evidence>
<gene>
    <name evidence="3" type="ORF">H1W37_16705</name>
</gene>